<proteinExistence type="predicted"/>
<dbReference type="Gene3D" id="3.40.50.12230">
    <property type="match status" value="1"/>
</dbReference>
<dbReference type="PANTHER" id="PTHR11138:SF5">
    <property type="entry name" value="METHIONYL-TRNA FORMYLTRANSFERASE, MITOCHONDRIAL"/>
    <property type="match status" value="1"/>
</dbReference>
<evidence type="ECO:0000256" key="1">
    <source>
        <dbReference type="ARBA" id="ARBA00012261"/>
    </source>
</evidence>
<dbReference type="InterPro" id="IPR002376">
    <property type="entry name" value="Formyl_transf_N"/>
</dbReference>
<dbReference type="GO" id="GO:0005739">
    <property type="term" value="C:mitochondrion"/>
    <property type="evidence" value="ECO:0007669"/>
    <property type="project" value="TreeGrafter"/>
</dbReference>
<dbReference type="CDD" id="cd08646">
    <property type="entry name" value="FMT_core_Met-tRNA-FMT_N"/>
    <property type="match status" value="1"/>
</dbReference>
<evidence type="ECO:0000259" key="3">
    <source>
        <dbReference type="Pfam" id="PF00551"/>
    </source>
</evidence>
<accession>A0A9W9Q055</accession>
<feature type="domain" description="Formyl transferase N-terminal" evidence="3">
    <location>
        <begin position="89"/>
        <end position="246"/>
    </location>
</feature>
<name>A0A9W9Q055_9EURO</name>
<dbReference type="PANTHER" id="PTHR11138">
    <property type="entry name" value="METHIONYL-TRNA FORMYLTRANSFERASE"/>
    <property type="match status" value="1"/>
</dbReference>
<dbReference type="Proteomes" id="UP001147746">
    <property type="component" value="Unassembled WGS sequence"/>
</dbReference>
<protein>
    <recommendedName>
        <fullName evidence="1">methionyl-tRNA formyltransferase</fullName>
        <ecNumber evidence="1">2.1.2.9</ecNumber>
    </recommendedName>
</protein>
<organism evidence="4 5">
    <name type="scientific">Penicillium atrosanguineum</name>
    <dbReference type="NCBI Taxonomy" id="1132637"/>
    <lineage>
        <taxon>Eukaryota</taxon>
        <taxon>Fungi</taxon>
        <taxon>Dikarya</taxon>
        <taxon>Ascomycota</taxon>
        <taxon>Pezizomycotina</taxon>
        <taxon>Eurotiomycetes</taxon>
        <taxon>Eurotiomycetidae</taxon>
        <taxon>Eurotiales</taxon>
        <taxon>Aspergillaceae</taxon>
        <taxon>Penicillium</taxon>
    </lineage>
</organism>
<reference evidence="4" key="2">
    <citation type="journal article" date="2023" name="IMA Fungus">
        <title>Comparative genomic study of the Penicillium genus elucidates a diverse pangenome and 15 lateral gene transfer events.</title>
        <authorList>
            <person name="Petersen C."/>
            <person name="Sorensen T."/>
            <person name="Nielsen M.R."/>
            <person name="Sondergaard T.E."/>
            <person name="Sorensen J.L."/>
            <person name="Fitzpatrick D.A."/>
            <person name="Frisvad J.C."/>
            <person name="Nielsen K.L."/>
        </authorList>
    </citation>
    <scope>NUCLEOTIDE SEQUENCE</scope>
    <source>
        <strain evidence="4">IBT 21472</strain>
    </source>
</reference>
<evidence type="ECO:0000256" key="2">
    <source>
        <dbReference type="SAM" id="MobiDB-lite"/>
    </source>
</evidence>
<dbReference type="GO" id="GO:0004479">
    <property type="term" value="F:methionyl-tRNA formyltransferase activity"/>
    <property type="evidence" value="ECO:0007669"/>
    <property type="project" value="UniProtKB-EC"/>
</dbReference>
<dbReference type="Pfam" id="PF00551">
    <property type="entry name" value="Formyl_trans_N"/>
    <property type="match status" value="1"/>
</dbReference>
<dbReference type="AlphaFoldDB" id="A0A9W9Q055"/>
<dbReference type="InterPro" id="IPR041711">
    <property type="entry name" value="Met-tRNA-FMT_N"/>
</dbReference>
<feature type="compositionally biased region" description="Polar residues" evidence="2">
    <location>
        <begin position="1"/>
        <end position="12"/>
    </location>
</feature>
<evidence type="ECO:0000313" key="4">
    <source>
        <dbReference type="EMBL" id="KAJ5321150.1"/>
    </source>
</evidence>
<evidence type="ECO:0000313" key="5">
    <source>
        <dbReference type="Proteomes" id="UP001147746"/>
    </source>
</evidence>
<dbReference type="EC" id="2.1.2.9" evidence="1"/>
<comment type="caution">
    <text evidence="4">The sequence shown here is derived from an EMBL/GenBank/DDBJ whole genome shotgun (WGS) entry which is preliminary data.</text>
</comment>
<reference evidence="4" key="1">
    <citation type="submission" date="2022-12" db="EMBL/GenBank/DDBJ databases">
        <authorList>
            <person name="Petersen C."/>
        </authorList>
    </citation>
    <scope>NUCLEOTIDE SEQUENCE</scope>
    <source>
        <strain evidence="4">IBT 21472</strain>
    </source>
</reference>
<dbReference type="FunFam" id="3.40.50.12230:FF:000004">
    <property type="entry name" value="Methionyl-tRNA formyltransferase family protein, putative"/>
    <property type="match status" value="1"/>
</dbReference>
<keyword evidence="5" id="KW-1185">Reference proteome</keyword>
<dbReference type="InterPro" id="IPR036477">
    <property type="entry name" value="Formyl_transf_N_sf"/>
</dbReference>
<dbReference type="EMBL" id="JAPZBO010000003">
    <property type="protein sequence ID" value="KAJ5321150.1"/>
    <property type="molecule type" value="Genomic_DNA"/>
</dbReference>
<gene>
    <name evidence="4" type="ORF">N7476_004152</name>
</gene>
<feature type="non-terminal residue" evidence="4">
    <location>
        <position position="1"/>
    </location>
</feature>
<dbReference type="SUPFAM" id="SSF53328">
    <property type="entry name" value="Formyltransferase"/>
    <property type="match status" value="1"/>
</dbReference>
<sequence length="452" mass="49534">IASSATRTQAIASQRGERDEGPGSMMLISRGGLSISRSFELRLELSPAFAESIMFVVRGAGPFGLCKTISISRWPASRLYSTKTHDPLRILFCGSDEFSIASLKALHAYHLKQPNRIASIDVVCRPGKRVGRGLKKIRQVPIRETAESLSLPIHEIDTFTGWTPPVTPNGPINLIIAVSFGLFVPPRILNSASYGGLNVHPSLLPDFRGPAPLHHTLLAGEKSTGVTLQTLHHKTFDHGTILAQTPPPGIDIPNPDFCTVPELLNFVAPKGAQLLVDGIKDGLFVPPVKEVGWRTKETTENLTHASKIKPEDLHIDWANWTMLEINRRNRVLGPLWSKALVASNPSDGPLTFQQKRVILTEIEEVEPPKGCDTLAVVPGLPFVNVPCPVEPKKGRALHAFTRDGRVLRINKMKVEGEAVADGLRAAIKARMFGDRSFQSESVEFTTFRNPLV</sequence>
<feature type="region of interest" description="Disordered" evidence="2">
    <location>
        <begin position="1"/>
        <end position="24"/>
    </location>
</feature>